<keyword evidence="5" id="KW-1185">Reference proteome</keyword>
<keyword evidence="2" id="KW-1133">Transmembrane helix</keyword>
<feature type="transmembrane region" description="Helical" evidence="2">
    <location>
        <begin position="251"/>
        <end position="273"/>
    </location>
</feature>
<sequence>MSGREEKQQTSTSPADTDPMAVVPYNTAIAKKPPDYFKSGSSTSNSDVDVTAQLHLQDKVSRNNLYLTNASDRVPGQHLKGDVQHCASSQISSSAADFSSIKYFQPYRFLDMPPEIRLQIYELIVGGSQRVHITSDVMGSIAYAIIPCSDHSSAGCLPKSSPNPTSTYVPMHCQGTASFSRLLCAGYEANHANRQSTTVSYDMQTGKKQVVTNVTSNHRSALSLDKTTCAGRVQDLRLLRTCRQIYNEARLVLYHSNTFVFLSFATFAAYFGLVAPTQVYPPRATEPNRMRAIQAMTKIEIHGQVKRQNLDFLSASRLIRTGLGCLTSLTSLELNLEVSDCAEGLYWRIDDCMFSKPSSLRKLVVDVRDFCISMQKYGRLLLKESLSPLSEEDKLGVAEELMLRMLKQEGFCDKTESFWRHHESSASDVADGGTSGVSAQV</sequence>
<dbReference type="AlphaFoldDB" id="A0A8H3PI93"/>
<feature type="domain" description="DUF7730" evidence="3">
    <location>
        <begin position="208"/>
        <end position="267"/>
    </location>
</feature>
<dbReference type="InterPro" id="IPR056632">
    <property type="entry name" value="DUF7730"/>
</dbReference>
<evidence type="ECO:0000313" key="5">
    <source>
        <dbReference type="Proteomes" id="UP000664203"/>
    </source>
</evidence>
<dbReference type="Proteomes" id="UP000664203">
    <property type="component" value="Unassembled WGS sequence"/>
</dbReference>
<evidence type="ECO:0000259" key="3">
    <source>
        <dbReference type="Pfam" id="PF24864"/>
    </source>
</evidence>
<evidence type="ECO:0000313" key="4">
    <source>
        <dbReference type="EMBL" id="CAF9941358.1"/>
    </source>
</evidence>
<organism evidence="4 5">
    <name type="scientific">Alectoria fallacina</name>
    <dbReference type="NCBI Taxonomy" id="1903189"/>
    <lineage>
        <taxon>Eukaryota</taxon>
        <taxon>Fungi</taxon>
        <taxon>Dikarya</taxon>
        <taxon>Ascomycota</taxon>
        <taxon>Pezizomycotina</taxon>
        <taxon>Lecanoromycetes</taxon>
        <taxon>OSLEUM clade</taxon>
        <taxon>Lecanoromycetidae</taxon>
        <taxon>Lecanorales</taxon>
        <taxon>Lecanorineae</taxon>
        <taxon>Parmeliaceae</taxon>
        <taxon>Alectoria</taxon>
    </lineage>
</organism>
<dbReference type="EMBL" id="CAJPDR010000653">
    <property type="protein sequence ID" value="CAF9941358.1"/>
    <property type="molecule type" value="Genomic_DNA"/>
</dbReference>
<proteinExistence type="predicted"/>
<accession>A0A8H3PI93</accession>
<dbReference type="Pfam" id="PF24864">
    <property type="entry name" value="DUF7730"/>
    <property type="match status" value="1"/>
</dbReference>
<gene>
    <name evidence="4" type="ORF">ALECFALPRED_009081</name>
</gene>
<evidence type="ECO:0000256" key="1">
    <source>
        <dbReference type="SAM" id="MobiDB-lite"/>
    </source>
</evidence>
<evidence type="ECO:0000256" key="2">
    <source>
        <dbReference type="SAM" id="Phobius"/>
    </source>
</evidence>
<keyword evidence="2" id="KW-0472">Membrane</keyword>
<feature type="region of interest" description="Disordered" evidence="1">
    <location>
        <begin position="1"/>
        <end position="22"/>
    </location>
</feature>
<name>A0A8H3PI93_9LECA</name>
<dbReference type="PANTHER" id="PTHR38790">
    <property type="entry name" value="2EXR DOMAIN-CONTAINING PROTEIN-RELATED"/>
    <property type="match status" value="1"/>
</dbReference>
<reference evidence="4" key="1">
    <citation type="submission" date="2021-03" db="EMBL/GenBank/DDBJ databases">
        <authorList>
            <person name="Tagirdzhanova G."/>
        </authorList>
    </citation>
    <scope>NUCLEOTIDE SEQUENCE</scope>
</reference>
<keyword evidence="2" id="KW-0812">Transmembrane</keyword>
<comment type="caution">
    <text evidence="4">The sequence shown here is derived from an EMBL/GenBank/DDBJ whole genome shotgun (WGS) entry which is preliminary data.</text>
</comment>
<dbReference type="OrthoDB" id="5413827at2759"/>
<dbReference type="PANTHER" id="PTHR38790:SF4">
    <property type="entry name" value="2EXR DOMAIN-CONTAINING PROTEIN"/>
    <property type="match status" value="1"/>
</dbReference>
<protein>
    <recommendedName>
        <fullName evidence="3">DUF7730 domain-containing protein</fullName>
    </recommendedName>
</protein>